<reference evidence="10" key="1">
    <citation type="submission" date="2015-03" db="EMBL/GenBank/DDBJ databases">
        <title>Luteipulveratus halotolerans sp. nov., a novel actinobacterium (Dermacoccaceae) from Sarawak, Malaysia.</title>
        <authorList>
            <person name="Juboi H."/>
            <person name="Basik A."/>
            <person name="Shamsul S.S."/>
            <person name="Arnold P."/>
            <person name="Schmitt E.K."/>
            <person name="Sanglier J.-J."/>
            <person name="Yeo T."/>
        </authorList>
    </citation>
    <scope>NUCLEOTIDE SEQUENCE [LARGE SCALE GENOMIC DNA]</scope>
    <source>
        <strain evidence="10">MN07-A0370</strain>
    </source>
</reference>
<evidence type="ECO:0000256" key="5">
    <source>
        <dbReference type="ARBA" id="ARBA00022970"/>
    </source>
</evidence>
<dbReference type="NCBIfam" id="TIGR01726">
    <property type="entry name" value="HEQRo_perm_3TM"/>
    <property type="match status" value="1"/>
</dbReference>
<evidence type="ECO:0000256" key="3">
    <source>
        <dbReference type="ARBA" id="ARBA00022475"/>
    </source>
</evidence>
<keyword evidence="4 8" id="KW-0812">Transmembrane</keyword>
<feature type="domain" description="ABC transmembrane type-1" evidence="9">
    <location>
        <begin position="24"/>
        <end position="215"/>
    </location>
</feature>
<evidence type="ECO:0000313" key="10">
    <source>
        <dbReference type="EMBL" id="AKU18777.1"/>
    </source>
</evidence>
<keyword evidence="11" id="KW-1185">Reference proteome</keyword>
<dbReference type="STRING" id="571913.VV02_09250"/>
<dbReference type="GO" id="GO:0043190">
    <property type="term" value="C:ATP-binding cassette (ABC) transporter complex"/>
    <property type="evidence" value="ECO:0007669"/>
    <property type="project" value="InterPro"/>
</dbReference>
<dbReference type="InterPro" id="IPR000515">
    <property type="entry name" value="MetI-like"/>
</dbReference>
<dbReference type="Proteomes" id="UP000066480">
    <property type="component" value="Chromosome"/>
</dbReference>
<evidence type="ECO:0000259" key="9">
    <source>
        <dbReference type="PROSITE" id="PS50928"/>
    </source>
</evidence>
<evidence type="ECO:0000256" key="7">
    <source>
        <dbReference type="ARBA" id="ARBA00023136"/>
    </source>
</evidence>
<keyword evidence="5" id="KW-0029">Amino-acid transport</keyword>
<keyword evidence="2 8" id="KW-0813">Transport</keyword>
<evidence type="ECO:0000256" key="4">
    <source>
        <dbReference type="ARBA" id="ARBA00022692"/>
    </source>
</evidence>
<evidence type="ECO:0000256" key="8">
    <source>
        <dbReference type="RuleBase" id="RU363032"/>
    </source>
</evidence>
<comment type="subcellular location">
    <subcellularLocation>
        <location evidence="1 8">Cell membrane</location>
        <topology evidence="1 8">Multi-pass membrane protein</topology>
    </subcellularLocation>
</comment>
<organism evidence="10 11">
    <name type="scientific">Luteipulveratus mongoliensis</name>
    <dbReference type="NCBI Taxonomy" id="571913"/>
    <lineage>
        <taxon>Bacteria</taxon>
        <taxon>Bacillati</taxon>
        <taxon>Actinomycetota</taxon>
        <taxon>Actinomycetes</taxon>
        <taxon>Micrococcales</taxon>
        <taxon>Dermacoccaceae</taxon>
        <taxon>Luteipulveratus</taxon>
    </lineage>
</organism>
<feature type="transmembrane region" description="Helical" evidence="8">
    <location>
        <begin position="60"/>
        <end position="83"/>
    </location>
</feature>
<keyword evidence="7 8" id="KW-0472">Membrane</keyword>
<sequence>MIPTKDYWDSQYAADALPKLLDGLKLTVQISLLGFALAAVLGLLVAVVRRSKIPVISHLFSFYVLFIRGTPLLVQAIFVYFVLPKLPGVGVSLSLFWAGVVVMGVNYSAYCAEVYRAGIEDLPAGQWEAATALSLPRATTWGRVVLPQAIRSVIPILGNYLVQMFKDSAVLLGIGVVELLNSANIYGQDSYRFVEPMVMAGLLYLIVSIPASLAFRVMERRLAVNA</sequence>
<feature type="transmembrane region" description="Helical" evidence="8">
    <location>
        <begin position="169"/>
        <end position="186"/>
    </location>
</feature>
<dbReference type="SUPFAM" id="SSF161098">
    <property type="entry name" value="MetI-like"/>
    <property type="match status" value="1"/>
</dbReference>
<dbReference type="Gene3D" id="1.10.3720.10">
    <property type="entry name" value="MetI-like"/>
    <property type="match status" value="1"/>
</dbReference>
<evidence type="ECO:0000256" key="1">
    <source>
        <dbReference type="ARBA" id="ARBA00004651"/>
    </source>
</evidence>
<gene>
    <name evidence="10" type="ORF">VV02_09250</name>
</gene>
<feature type="transmembrane region" description="Helical" evidence="8">
    <location>
        <begin position="198"/>
        <end position="218"/>
    </location>
</feature>
<evidence type="ECO:0000256" key="6">
    <source>
        <dbReference type="ARBA" id="ARBA00022989"/>
    </source>
</evidence>
<evidence type="ECO:0000313" key="11">
    <source>
        <dbReference type="Proteomes" id="UP000066480"/>
    </source>
</evidence>
<feature type="transmembrane region" description="Helical" evidence="8">
    <location>
        <begin position="89"/>
        <end position="109"/>
    </location>
</feature>
<protein>
    <submittedName>
        <fullName evidence="10">Amino acid ABC transporter permease</fullName>
    </submittedName>
</protein>
<dbReference type="KEGG" id="lmoi:VV02_09250"/>
<dbReference type="GO" id="GO:0022857">
    <property type="term" value="F:transmembrane transporter activity"/>
    <property type="evidence" value="ECO:0007669"/>
    <property type="project" value="InterPro"/>
</dbReference>
<dbReference type="PANTHER" id="PTHR30614:SF0">
    <property type="entry name" value="L-CYSTINE TRANSPORT SYSTEM PERMEASE PROTEIN TCYL"/>
    <property type="match status" value="1"/>
</dbReference>
<dbReference type="PANTHER" id="PTHR30614">
    <property type="entry name" value="MEMBRANE COMPONENT OF AMINO ACID ABC TRANSPORTER"/>
    <property type="match status" value="1"/>
</dbReference>
<dbReference type="CDD" id="cd06261">
    <property type="entry name" value="TM_PBP2"/>
    <property type="match status" value="1"/>
</dbReference>
<accession>A0A0K1JPY7</accession>
<dbReference type="PATRIC" id="fig|571913.6.peg.1887"/>
<name>A0A0K1JPY7_9MICO</name>
<dbReference type="InterPro" id="IPR043429">
    <property type="entry name" value="ArtM/GltK/GlnP/TcyL/YhdX-like"/>
</dbReference>
<keyword evidence="6 8" id="KW-1133">Transmembrane helix</keyword>
<dbReference type="NCBIfam" id="TIGR03003">
    <property type="entry name" value="ectoine_ehuD"/>
    <property type="match status" value="1"/>
</dbReference>
<feature type="transmembrane region" description="Helical" evidence="8">
    <location>
        <begin position="26"/>
        <end position="48"/>
    </location>
</feature>
<proteinExistence type="inferred from homology"/>
<dbReference type="EMBL" id="CP011112">
    <property type="protein sequence ID" value="AKU18777.1"/>
    <property type="molecule type" value="Genomic_DNA"/>
</dbReference>
<comment type="similarity">
    <text evidence="8">Belongs to the binding-protein-dependent transport system permease family.</text>
</comment>
<dbReference type="InterPro" id="IPR035906">
    <property type="entry name" value="MetI-like_sf"/>
</dbReference>
<keyword evidence="3" id="KW-1003">Cell membrane</keyword>
<dbReference type="AlphaFoldDB" id="A0A0K1JPY7"/>
<dbReference type="InterPro" id="IPR014341">
    <property type="entry name" value="Ectoine_EhuD"/>
</dbReference>
<dbReference type="Pfam" id="PF00528">
    <property type="entry name" value="BPD_transp_1"/>
    <property type="match status" value="1"/>
</dbReference>
<dbReference type="GO" id="GO:0006865">
    <property type="term" value="P:amino acid transport"/>
    <property type="evidence" value="ECO:0007669"/>
    <property type="project" value="UniProtKB-KW"/>
</dbReference>
<evidence type="ECO:0000256" key="2">
    <source>
        <dbReference type="ARBA" id="ARBA00022448"/>
    </source>
</evidence>
<dbReference type="InterPro" id="IPR010065">
    <property type="entry name" value="AA_ABC_transptr_permease_3TM"/>
</dbReference>
<dbReference type="PROSITE" id="PS50928">
    <property type="entry name" value="ABC_TM1"/>
    <property type="match status" value="1"/>
</dbReference>